<reference evidence="1" key="1">
    <citation type="journal article" date="2015" name="Nature">
        <title>Complex archaea that bridge the gap between prokaryotes and eukaryotes.</title>
        <authorList>
            <person name="Spang A."/>
            <person name="Saw J.H."/>
            <person name="Jorgensen S.L."/>
            <person name="Zaremba-Niedzwiedzka K."/>
            <person name="Martijn J."/>
            <person name="Lind A.E."/>
            <person name="van Eijk R."/>
            <person name="Schleper C."/>
            <person name="Guy L."/>
            <person name="Ettema T.J."/>
        </authorList>
    </citation>
    <scope>NUCLEOTIDE SEQUENCE</scope>
</reference>
<dbReference type="AlphaFoldDB" id="A0A0F9NRB2"/>
<gene>
    <name evidence="1" type="ORF">LCGC14_0935000</name>
</gene>
<comment type="caution">
    <text evidence="1">The sequence shown here is derived from an EMBL/GenBank/DDBJ whole genome shotgun (WGS) entry which is preliminary data.</text>
</comment>
<name>A0A0F9NRB2_9ZZZZ</name>
<sequence>MKKIDIIGDGSLEVSVESQEEPKPDVIQVQLEPAQEII</sequence>
<accession>A0A0F9NRB2</accession>
<protein>
    <submittedName>
        <fullName evidence="1">Uncharacterized protein</fullName>
    </submittedName>
</protein>
<organism evidence="1">
    <name type="scientific">marine sediment metagenome</name>
    <dbReference type="NCBI Taxonomy" id="412755"/>
    <lineage>
        <taxon>unclassified sequences</taxon>
        <taxon>metagenomes</taxon>
        <taxon>ecological metagenomes</taxon>
    </lineage>
</organism>
<dbReference type="EMBL" id="LAZR01003236">
    <property type="protein sequence ID" value="KKN20504.1"/>
    <property type="molecule type" value="Genomic_DNA"/>
</dbReference>
<evidence type="ECO:0000313" key="1">
    <source>
        <dbReference type="EMBL" id="KKN20504.1"/>
    </source>
</evidence>
<proteinExistence type="predicted"/>